<evidence type="ECO:0000313" key="3">
    <source>
        <dbReference type="Proteomes" id="UP001596055"/>
    </source>
</evidence>
<organism evidence="2 3">
    <name type="scientific">Marinobacter koreensis</name>
    <dbReference type="NCBI Taxonomy" id="335974"/>
    <lineage>
        <taxon>Bacteria</taxon>
        <taxon>Pseudomonadati</taxon>
        <taxon>Pseudomonadota</taxon>
        <taxon>Gammaproteobacteria</taxon>
        <taxon>Pseudomonadales</taxon>
        <taxon>Marinobacteraceae</taxon>
        <taxon>Marinobacter</taxon>
    </lineage>
</organism>
<evidence type="ECO:0000313" key="2">
    <source>
        <dbReference type="EMBL" id="MFC5546878.1"/>
    </source>
</evidence>
<dbReference type="RefSeq" id="WP_248159445.1">
    <property type="nucleotide sequence ID" value="NZ_JAKZAJ010000004.1"/>
</dbReference>
<dbReference type="EMBL" id="JBHSNL010000006">
    <property type="protein sequence ID" value="MFC5546878.1"/>
    <property type="molecule type" value="Genomic_DNA"/>
</dbReference>
<dbReference type="HAMAP" id="MF_01270">
    <property type="entry name" value="AnhMurNAc_kinase"/>
    <property type="match status" value="1"/>
</dbReference>
<feature type="binding site" evidence="1">
    <location>
        <begin position="10"/>
        <end position="17"/>
    </location>
    <ligand>
        <name>ATP</name>
        <dbReference type="ChEBI" id="CHEBI:30616"/>
    </ligand>
</feature>
<comment type="catalytic activity">
    <reaction evidence="1">
        <text>1,6-anhydro-N-acetyl-beta-muramate + ATP + H2O = N-acetyl-D-muramate 6-phosphate + ADP + H(+)</text>
        <dbReference type="Rhea" id="RHEA:24952"/>
        <dbReference type="ChEBI" id="CHEBI:15377"/>
        <dbReference type="ChEBI" id="CHEBI:15378"/>
        <dbReference type="ChEBI" id="CHEBI:30616"/>
        <dbReference type="ChEBI" id="CHEBI:58690"/>
        <dbReference type="ChEBI" id="CHEBI:58722"/>
        <dbReference type="ChEBI" id="CHEBI:456216"/>
        <dbReference type="EC" id="2.7.1.170"/>
    </reaction>
</comment>
<comment type="function">
    <text evidence="1">Catalyzes the specific phosphorylation of 1,6-anhydro-N-acetylmuramic acid (anhMurNAc) with the simultaneous cleavage of the 1,6-anhydro ring, generating MurNAc-6-P. Is required for the utilization of anhMurNAc either imported from the medium or derived from its own cell wall murein, and thus plays a role in cell wall recycling.</text>
</comment>
<dbReference type="Gene3D" id="3.30.420.40">
    <property type="match status" value="2"/>
</dbReference>
<dbReference type="Pfam" id="PF03702">
    <property type="entry name" value="AnmK"/>
    <property type="match status" value="1"/>
</dbReference>
<keyword evidence="1 2" id="KW-0808">Transferase</keyword>
<sequence length="365" mass="39205">METWLGLMSGTSMDGIDAVLVSFQDQSMTLVGTHSLSYPDDLRHRLLAASQNHASPDEIGELDTLTGHLFAQAANRVIADTGADIASIRAIGSHGQTIRHQPSGKAPFSLQIGNPAVIAELTGLTTVADFRRRDMAAGGQGAPLVPAFHKEFFGSTSESRCILNLGGIANITWLPAKGEGDVTGFDTGPANALMDAWCLDQTGRPYDTDGHWAKEGEVDEALLSDMLSDAYFRKKGPKSTGKEKFNLDWVRTHLARHPNVRNADVQRTLLEVTALSISHQLPDYGLKTIYVCGGGARNPELMKALAEAVAPRDLKITSELGLDPQWVEPTAFAWLAKQTLEGRPGNLPEVTGASGQRILGAIYPA</sequence>
<name>A0ABW0RTP3_9GAMM</name>
<dbReference type="SUPFAM" id="SSF53067">
    <property type="entry name" value="Actin-like ATPase domain"/>
    <property type="match status" value="1"/>
</dbReference>
<keyword evidence="1" id="KW-0547">Nucleotide-binding</keyword>
<keyword evidence="1" id="KW-0067">ATP-binding</keyword>
<dbReference type="Proteomes" id="UP001596055">
    <property type="component" value="Unassembled WGS sequence"/>
</dbReference>
<comment type="pathway">
    <text evidence="1">Cell wall biogenesis; peptidoglycan recycling.</text>
</comment>
<dbReference type="EC" id="2.7.1.170" evidence="1"/>
<protein>
    <recommendedName>
        <fullName evidence="1">Anhydro-N-acetylmuramic acid kinase</fullName>
        <ecNumber evidence="1">2.7.1.170</ecNumber>
    </recommendedName>
    <alternativeName>
        <fullName evidence="1">AnhMurNAc kinase</fullName>
    </alternativeName>
</protein>
<keyword evidence="1 2" id="KW-0418">Kinase</keyword>
<reference evidence="3" key="1">
    <citation type="journal article" date="2019" name="Int. J. Syst. Evol. Microbiol.">
        <title>The Global Catalogue of Microorganisms (GCM) 10K type strain sequencing project: providing services to taxonomists for standard genome sequencing and annotation.</title>
        <authorList>
            <consortium name="The Broad Institute Genomics Platform"/>
            <consortium name="The Broad Institute Genome Sequencing Center for Infectious Disease"/>
            <person name="Wu L."/>
            <person name="Ma J."/>
        </authorList>
    </citation>
    <scope>NUCLEOTIDE SEQUENCE [LARGE SCALE GENOMIC DNA]</scope>
    <source>
        <strain evidence="3">CGMCC 4.1799</strain>
    </source>
</reference>
<dbReference type="CDD" id="cd24050">
    <property type="entry name" value="ASKHA_NBD_ANMK"/>
    <property type="match status" value="1"/>
</dbReference>
<dbReference type="PANTHER" id="PTHR30605:SF0">
    <property type="entry name" value="ANHYDRO-N-ACETYLMURAMIC ACID KINASE"/>
    <property type="match status" value="1"/>
</dbReference>
<dbReference type="InterPro" id="IPR005338">
    <property type="entry name" value="Anhydro_N_Ac-Mur_kinase"/>
</dbReference>
<dbReference type="PANTHER" id="PTHR30605">
    <property type="entry name" value="ANHYDRO-N-ACETYLMURAMIC ACID KINASE"/>
    <property type="match status" value="1"/>
</dbReference>
<dbReference type="GO" id="GO:0016301">
    <property type="term" value="F:kinase activity"/>
    <property type="evidence" value="ECO:0007669"/>
    <property type="project" value="UniProtKB-KW"/>
</dbReference>
<accession>A0ABW0RTP3</accession>
<dbReference type="NCBIfam" id="NF007139">
    <property type="entry name" value="PRK09585.1-3"/>
    <property type="match status" value="1"/>
</dbReference>
<dbReference type="NCBIfam" id="NF007148">
    <property type="entry name" value="PRK09585.3-2"/>
    <property type="match status" value="1"/>
</dbReference>
<comment type="caution">
    <text evidence="2">The sequence shown here is derived from an EMBL/GenBank/DDBJ whole genome shotgun (WGS) entry which is preliminary data.</text>
</comment>
<dbReference type="InterPro" id="IPR043129">
    <property type="entry name" value="ATPase_NBD"/>
</dbReference>
<keyword evidence="3" id="KW-1185">Reference proteome</keyword>
<comment type="pathway">
    <text evidence="1">Amino-sugar metabolism; 1,6-anhydro-N-acetylmuramate degradation.</text>
</comment>
<keyword evidence="1" id="KW-0119">Carbohydrate metabolism</keyword>
<proteinExistence type="inferred from homology"/>
<gene>
    <name evidence="1" type="primary">anmK</name>
    <name evidence="2" type="ORF">ACFPQA_17565</name>
</gene>
<comment type="similarity">
    <text evidence="1">Belongs to the anhydro-N-acetylmuramic acid kinase family.</text>
</comment>
<evidence type="ECO:0000256" key="1">
    <source>
        <dbReference type="HAMAP-Rule" id="MF_01270"/>
    </source>
</evidence>